<reference evidence="1 2" key="1">
    <citation type="journal article" date="2023" name="Int. J. Mol. Sci.">
        <title>De Novo Assembly and Annotation of 11 Diverse Shrub Willow (Salix) Genomes Reveals Novel Gene Organization in Sex-Linked Regions.</title>
        <authorList>
            <person name="Hyden B."/>
            <person name="Feng K."/>
            <person name="Yates T.B."/>
            <person name="Jawdy S."/>
            <person name="Cereghino C."/>
            <person name="Smart L.B."/>
            <person name="Muchero W."/>
        </authorList>
    </citation>
    <scope>NUCLEOTIDE SEQUENCE [LARGE SCALE GENOMIC DNA]</scope>
    <source>
        <tissue evidence="1">Shoot tip</tissue>
    </source>
</reference>
<comment type="caution">
    <text evidence="1">The sequence shown here is derived from an EMBL/GenBank/DDBJ whole genome shotgun (WGS) entry which is preliminary data.</text>
</comment>
<name>A0AAD6K0K9_9ROSI</name>
<accession>A0AAD6K0K9</accession>
<proteinExistence type="predicted"/>
<gene>
    <name evidence="1" type="ORF">OIU84_003688</name>
</gene>
<dbReference type="EMBL" id="JAPFFJ010000012">
    <property type="protein sequence ID" value="KAJ6414725.1"/>
    <property type="molecule type" value="Genomic_DNA"/>
</dbReference>
<evidence type="ECO:0000313" key="2">
    <source>
        <dbReference type="Proteomes" id="UP001162972"/>
    </source>
</evidence>
<dbReference type="Proteomes" id="UP001162972">
    <property type="component" value="Chromosome 3"/>
</dbReference>
<sequence>MFALLKRKSSKFSYNILGSLSLLTFKSQH</sequence>
<keyword evidence="2" id="KW-1185">Reference proteome</keyword>
<organism evidence="1 2">
    <name type="scientific">Salix udensis</name>
    <dbReference type="NCBI Taxonomy" id="889485"/>
    <lineage>
        <taxon>Eukaryota</taxon>
        <taxon>Viridiplantae</taxon>
        <taxon>Streptophyta</taxon>
        <taxon>Embryophyta</taxon>
        <taxon>Tracheophyta</taxon>
        <taxon>Spermatophyta</taxon>
        <taxon>Magnoliopsida</taxon>
        <taxon>eudicotyledons</taxon>
        <taxon>Gunneridae</taxon>
        <taxon>Pentapetalae</taxon>
        <taxon>rosids</taxon>
        <taxon>fabids</taxon>
        <taxon>Malpighiales</taxon>
        <taxon>Salicaceae</taxon>
        <taxon>Saliceae</taxon>
        <taxon>Salix</taxon>
    </lineage>
</organism>
<protein>
    <submittedName>
        <fullName evidence="1">Uncharacterized protein</fullName>
    </submittedName>
</protein>
<evidence type="ECO:0000313" key="1">
    <source>
        <dbReference type="EMBL" id="KAJ6414725.1"/>
    </source>
</evidence>
<dbReference type="AlphaFoldDB" id="A0AAD6K0K9"/>